<dbReference type="RefSeq" id="WP_330108931.1">
    <property type="nucleotide sequence ID" value="NZ_JAZDQT010000003.1"/>
</dbReference>
<dbReference type="Gene3D" id="2.60.120.1440">
    <property type="match status" value="1"/>
</dbReference>
<evidence type="ECO:0000313" key="4">
    <source>
        <dbReference type="EMBL" id="MEE1946631.1"/>
    </source>
</evidence>
<evidence type="ECO:0000259" key="2">
    <source>
        <dbReference type="Pfam" id="PF04773"/>
    </source>
</evidence>
<dbReference type="InterPro" id="IPR006860">
    <property type="entry name" value="FecR"/>
</dbReference>
<gene>
    <name evidence="4" type="ORF">VRU48_16010</name>
</gene>
<dbReference type="PANTHER" id="PTHR30273">
    <property type="entry name" value="PERIPLASMIC SIGNAL SENSOR AND SIGMA FACTOR ACTIVATOR FECR-RELATED"/>
    <property type="match status" value="1"/>
</dbReference>
<organism evidence="4 5">
    <name type="scientific">Pedobacter albus</name>
    <dbReference type="NCBI Taxonomy" id="3113905"/>
    <lineage>
        <taxon>Bacteria</taxon>
        <taxon>Pseudomonadati</taxon>
        <taxon>Bacteroidota</taxon>
        <taxon>Sphingobacteriia</taxon>
        <taxon>Sphingobacteriales</taxon>
        <taxon>Sphingobacteriaceae</taxon>
        <taxon>Pedobacter</taxon>
    </lineage>
</organism>
<dbReference type="EMBL" id="JAZDQT010000003">
    <property type="protein sequence ID" value="MEE1946631.1"/>
    <property type="molecule type" value="Genomic_DNA"/>
</dbReference>
<dbReference type="PIRSF" id="PIRSF018266">
    <property type="entry name" value="FecR"/>
    <property type="match status" value="1"/>
</dbReference>
<comment type="caution">
    <text evidence="4">The sequence shown here is derived from an EMBL/GenBank/DDBJ whole genome shotgun (WGS) entry which is preliminary data.</text>
</comment>
<feature type="transmembrane region" description="Helical" evidence="1">
    <location>
        <begin position="82"/>
        <end position="102"/>
    </location>
</feature>
<sequence length="331" mass="37392">MLGIRMEKPNPQLQELAYKWKNGTLTPEEKIRFEQWYNSFNDEELLLSESKYVDEQQLKAHLKANIDQQLAQEVAQPKTFKLWPRIAAVAAVVLVVFGATLFKEPIQNLFNPVQQMQLATLPGQHRQIQLADGTKVWLSPATQISYPNAFRGHERQIQVSGEAFFEVKHDPEHPFVIQSGAMRTIVLGTSFNVRAYPAANKAEVTVVSGKVGVTAQQKTEIMTANQRVVFNKRTKGLVKENYPEAQQFIEQRIGLFNYNGASLLTVSQALEMQYGISIQLAPSLLNKAFYGQLKTSIPLPQTLDKLAAVMDITWHKDGKTYLLQPKNPNNN</sequence>
<name>A0ABU7IBH2_9SPHI</name>
<dbReference type="InterPro" id="IPR032508">
    <property type="entry name" value="FecR_C"/>
</dbReference>
<dbReference type="PANTHER" id="PTHR30273:SF2">
    <property type="entry name" value="PROTEIN FECR"/>
    <property type="match status" value="1"/>
</dbReference>
<proteinExistence type="predicted"/>
<protein>
    <submittedName>
        <fullName evidence="4">FecR family protein</fullName>
    </submittedName>
</protein>
<keyword evidence="1" id="KW-0812">Transmembrane</keyword>
<dbReference type="Pfam" id="PF16344">
    <property type="entry name" value="FecR_C"/>
    <property type="match status" value="1"/>
</dbReference>
<keyword evidence="1" id="KW-0472">Membrane</keyword>
<evidence type="ECO:0000313" key="5">
    <source>
        <dbReference type="Proteomes" id="UP001336835"/>
    </source>
</evidence>
<reference evidence="4 5" key="1">
    <citation type="submission" date="2024-01" db="EMBL/GenBank/DDBJ databases">
        <title>Pedobacter sp. nov., isolated from fresh soil.</title>
        <authorList>
            <person name="Le N.T.T."/>
        </authorList>
    </citation>
    <scope>NUCLEOTIDE SEQUENCE [LARGE SCALE GENOMIC DNA]</scope>
    <source>
        <strain evidence="4 5">KR3-3</strain>
    </source>
</reference>
<dbReference type="Pfam" id="PF04773">
    <property type="entry name" value="FecR"/>
    <property type="match status" value="1"/>
</dbReference>
<evidence type="ECO:0000256" key="1">
    <source>
        <dbReference type="SAM" id="Phobius"/>
    </source>
</evidence>
<evidence type="ECO:0000259" key="3">
    <source>
        <dbReference type="Pfam" id="PF16344"/>
    </source>
</evidence>
<feature type="domain" description="Protein FecR C-terminal" evidence="3">
    <location>
        <begin position="256"/>
        <end position="322"/>
    </location>
</feature>
<dbReference type="Gene3D" id="3.55.50.30">
    <property type="match status" value="1"/>
</dbReference>
<dbReference type="InterPro" id="IPR012373">
    <property type="entry name" value="Ferrdict_sens_TM"/>
</dbReference>
<keyword evidence="1" id="KW-1133">Transmembrane helix</keyword>
<dbReference type="Proteomes" id="UP001336835">
    <property type="component" value="Unassembled WGS sequence"/>
</dbReference>
<keyword evidence="5" id="KW-1185">Reference proteome</keyword>
<feature type="domain" description="FecR protein" evidence="2">
    <location>
        <begin position="118"/>
        <end position="211"/>
    </location>
</feature>
<accession>A0ABU7IBH2</accession>